<evidence type="ECO:0000313" key="8">
    <source>
        <dbReference type="Proteomes" id="UP000324705"/>
    </source>
</evidence>
<sequence>MAGMLEGVRRFNEGPAEAKQAIYSRDQARKVRFASNFDLFSSAAANWRDTLFFHLAPDPAPSEELPEAVRDVVTEYGHAVTKVGLSVLELLSESLGLSSDHLRDMDCAENLNAVLLQDGMGGLQVLVDGKTWVDVPPVPGAFIMNIGDLLQLVSNDQFRSVEHRVLANKSKDTARVSVASFFNTNIERSTRLYGPITDGHNPPIYRSVTAREFIATFNRIGLDGRSLDHYRLDRDTPTPAVEGCE</sequence>
<evidence type="ECO:0000256" key="3">
    <source>
        <dbReference type="ARBA" id="ARBA00023002"/>
    </source>
</evidence>
<accession>A0A9R1PCJ6</accession>
<evidence type="ECO:0000313" key="7">
    <source>
        <dbReference type="EMBL" id="VAH40933.1"/>
    </source>
</evidence>
<evidence type="ECO:0000256" key="4">
    <source>
        <dbReference type="ARBA" id="ARBA00023004"/>
    </source>
</evidence>
<feature type="domain" description="Fe2OG dioxygenase" evidence="6">
    <location>
        <begin position="65"/>
        <end position="184"/>
    </location>
</feature>
<name>A0A9R1PCJ6_TRITD</name>
<dbReference type="AlphaFoldDB" id="A0A9R1PCJ6"/>
<reference evidence="7 8" key="1">
    <citation type="submission" date="2017-09" db="EMBL/GenBank/DDBJ databases">
        <authorList>
            <consortium name="International Durum Wheat Genome Sequencing Consortium (IDWGSC)"/>
            <person name="Milanesi L."/>
        </authorList>
    </citation>
    <scope>NUCLEOTIDE SEQUENCE [LARGE SCALE GENOMIC DNA]</scope>
    <source>
        <strain evidence="8">cv. Svevo</strain>
    </source>
</reference>
<dbReference type="EMBL" id="LT934114">
    <property type="protein sequence ID" value="VAH40933.1"/>
    <property type="molecule type" value="Genomic_DNA"/>
</dbReference>
<dbReference type="InterPro" id="IPR044861">
    <property type="entry name" value="IPNS-like_FE2OG_OXY"/>
</dbReference>
<evidence type="ECO:0000259" key="6">
    <source>
        <dbReference type="PROSITE" id="PS51471"/>
    </source>
</evidence>
<dbReference type="GO" id="GO:0051213">
    <property type="term" value="F:dioxygenase activity"/>
    <property type="evidence" value="ECO:0007669"/>
    <property type="project" value="UniProtKB-ARBA"/>
</dbReference>
<dbReference type="Proteomes" id="UP000324705">
    <property type="component" value="Chromosome 2B"/>
</dbReference>
<comment type="similarity">
    <text evidence="1 5">Belongs to the iron/ascorbate-dependent oxidoreductase family.</text>
</comment>
<gene>
    <name evidence="7" type="ORF">TRITD_2Bv1G015490</name>
</gene>
<keyword evidence="8" id="KW-1185">Reference proteome</keyword>
<protein>
    <recommendedName>
        <fullName evidence="6">Fe2OG dioxygenase domain-containing protein</fullName>
    </recommendedName>
</protein>
<dbReference type="PROSITE" id="PS51471">
    <property type="entry name" value="FE2OG_OXY"/>
    <property type="match status" value="1"/>
</dbReference>
<evidence type="ECO:0000256" key="5">
    <source>
        <dbReference type="RuleBase" id="RU003682"/>
    </source>
</evidence>
<dbReference type="PANTHER" id="PTHR10209">
    <property type="entry name" value="OXIDOREDUCTASE, 2OG-FE II OXYGENASE FAMILY PROTEIN"/>
    <property type="match status" value="1"/>
</dbReference>
<dbReference type="Gramene" id="TRITD2Bv1G015490.4">
    <property type="protein sequence ID" value="TRITD2Bv1G015490.4"/>
    <property type="gene ID" value="TRITD2Bv1G015490"/>
</dbReference>
<dbReference type="Gene3D" id="2.60.120.330">
    <property type="entry name" value="B-lactam Antibiotic, Isopenicillin N Synthase, Chain"/>
    <property type="match status" value="2"/>
</dbReference>
<keyword evidence="3 5" id="KW-0560">Oxidoreductase</keyword>
<dbReference type="SUPFAM" id="SSF51197">
    <property type="entry name" value="Clavaminate synthase-like"/>
    <property type="match status" value="1"/>
</dbReference>
<organism evidence="7 8">
    <name type="scientific">Triticum turgidum subsp. durum</name>
    <name type="common">Durum wheat</name>
    <name type="synonym">Triticum durum</name>
    <dbReference type="NCBI Taxonomy" id="4567"/>
    <lineage>
        <taxon>Eukaryota</taxon>
        <taxon>Viridiplantae</taxon>
        <taxon>Streptophyta</taxon>
        <taxon>Embryophyta</taxon>
        <taxon>Tracheophyta</taxon>
        <taxon>Spermatophyta</taxon>
        <taxon>Magnoliopsida</taxon>
        <taxon>Liliopsida</taxon>
        <taxon>Poales</taxon>
        <taxon>Poaceae</taxon>
        <taxon>BOP clade</taxon>
        <taxon>Pooideae</taxon>
        <taxon>Triticodae</taxon>
        <taxon>Triticeae</taxon>
        <taxon>Triticinae</taxon>
        <taxon>Triticum</taxon>
    </lineage>
</organism>
<keyword evidence="2 5" id="KW-0479">Metal-binding</keyword>
<dbReference type="Pfam" id="PF03171">
    <property type="entry name" value="2OG-FeII_Oxy"/>
    <property type="match status" value="1"/>
</dbReference>
<keyword evidence="4 5" id="KW-0408">Iron</keyword>
<dbReference type="InterPro" id="IPR027443">
    <property type="entry name" value="IPNS-like_sf"/>
</dbReference>
<proteinExistence type="inferred from homology"/>
<evidence type="ECO:0000256" key="1">
    <source>
        <dbReference type="ARBA" id="ARBA00008056"/>
    </source>
</evidence>
<dbReference type="GO" id="GO:0046872">
    <property type="term" value="F:metal ion binding"/>
    <property type="evidence" value="ECO:0007669"/>
    <property type="project" value="UniProtKB-KW"/>
</dbReference>
<dbReference type="PANTHER" id="PTHR10209:SF145">
    <property type="entry name" value="DIBOA-GLUCOSIDE DIOXYGENASE BX6"/>
    <property type="match status" value="1"/>
</dbReference>
<evidence type="ECO:0000256" key="2">
    <source>
        <dbReference type="ARBA" id="ARBA00022723"/>
    </source>
</evidence>
<dbReference type="InterPro" id="IPR005123">
    <property type="entry name" value="Oxoglu/Fe-dep_dioxygenase_dom"/>
</dbReference>